<dbReference type="InterPro" id="IPR002898">
    <property type="entry name" value="MotA_ExbB_proton_chnl"/>
</dbReference>
<keyword evidence="6" id="KW-0653">Protein transport</keyword>
<evidence type="ECO:0000256" key="5">
    <source>
        <dbReference type="ARBA" id="ARBA00023136"/>
    </source>
</evidence>
<dbReference type="RefSeq" id="WP_317834086.1">
    <property type="nucleotide sequence ID" value="NZ_CP136920.1"/>
</dbReference>
<dbReference type="Proteomes" id="UP001304300">
    <property type="component" value="Chromosome"/>
</dbReference>
<gene>
    <name evidence="10" type="ORF">RZN69_00775</name>
</gene>
<feature type="domain" description="MotA/TolQ/ExbB proton channel" evidence="9">
    <location>
        <begin position="111"/>
        <end position="232"/>
    </location>
</feature>
<feature type="chain" id="PRO_5042874458" evidence="8">
    <location>
        <begin position="25"/>
        <end position="253"/>
    </location>
</feature>
<keyword evidence="5 7" id="KW-0472">Membrane</keyword>
<evidence type="ECO:0000256" key="4">
    <source>
        <dbReference type="ARBA" id="ARBA00022989"/>
    </source>
</evidence>
<proteinExistence type="inferred from homology"/>
<comment type="similarity">
    <text evidence="6">Belongs to the exbB/tolQ family.</text>
</comment>
<dbReference type="EMBL" id="CP136920">
    <property type="protein sequence ID" value="WOO41602.1"/>
    <property type="molecule type" value="Genomic_DNA"/>
</dbReference>
<dbReference type="PANTHER" id="PTHR30625">
    <property type="entry name" value="PROTEIN TOLQ"/>
    <property type="match status" value="1"/>
</dbReference>
<evidence type="ECO:0000256" key="3">
    <source>
        <dbReference type="ARBA" id="ARBA00022692"/>
    </source>
</evidence>
<feature type="transmembrane region" description="Helical" evidence="7">
    <location>
        <begin position="200"/>
        <end position="221"/>
    </location>
</feature>
<dbReference type="InterPro" id="IPR050790">
    <property type="entry name" value="ExbB/TolQ_transport"/>
</dbReference>
<evidence type="ECO:0000256" key="8">
    <source>
        <dbReference type="SAM" id="SignalP"/>
    </source>
</evidence>
<name>A0AAQ3LBZ6_9BACT</name>
<feature type="signal peptide" evidence="8">
    <location>
        <begin position="1"/>
        <end position="24"/>
    </location>
</feature>
<keyword evidence="3 7" id="KW-0812">Transmembrane</keyword>
<sequence>MRRFLTLFCIGFAFVAMTSGMAFAQEAADAAAQAAPAAPESVSLIGLFKAGGWAMYVLLFLSICGVGLIIYNFLMIREKAFLRPDLADELKPAMHNLHLDHAKKICDDNPTVITNIIYAGLERVDDEHLDPDAVKEAMEESSTEELAAPFVMINYLSIVATLSPMVGLLGTVSGMVKAFRAIAAQGMGQPQVLADNISEALITTASGLIVAIPAMFFYFFFKNRYGKIASRVSKLVGDLYYEMIRGIRRHAEG</sequence>
<accession>A0AAQ3LBZ6</accession>
<dbReference type="Pfam" id="PF01618">
    <property type="entry name" value="MotA_ExbB"/>
    <property type="match status" value="1"/>
</dbReference>
<evidence type="ECO:0000259" key="9">
    <source>
        <dbReference type="Pfam" id="PF01618"/>
    </source>
</evidence>
<keyword evidence="2" id="KW-1003">Cell membrane</keyword>
<organism evidence="10 11">
    <name type="scientific">Rubellicoccus peritrichatus</name>
    <dbReference type="NCBI Taxonomy" id="3080537"/>
    <lineage>
        <taxon>Bacteria</taxon>
        <taxon>Pseudomonadati</taxon>
        <taxon>Verrucomicrobiota</taxon>
        <taxon>Opitutia</taxon>
        <taxon>Puniceicoccales</taxon>
        <taxon>Cerasicoccaceae</taxon>
        <taxon>Rubellicoccus</taxon>
    </lineage>
</organism>
<keyword evidence="11" id="KW-1185">Reference proteome</keyword>
<keyword evidence="4 7" id="KW-1133">Transmembrane helix</keyword>
<evidence type="ECO:0000313" key="10">
    <source>
        <dbReference type="EMBL" id="WOO41602.1"/>
    </source>
</evidence>
<evidence type="ECO:0000256" key="7">
    <source>
        <dbReference type="SAM" id="Phobius"/>
    </source>
</evidence>
<keyword evidence="6" id="KW-0813">Transport</keyword>
<dbReference type="GO" id="GO:0005886">
    <property type="term" value="C:plasma membrane"/>
    <property type="evidence" value="ECO:0007669"/>
    <property type="project" value="UniProtKB-SubCell"/>
</dbReference>
<evidence type="ECO:0000313" key="11">
    <source>
        <dbReference type="Proteomes" id="UP001304300"/>
    </source>
</evidence>
<protein>
    <submittedName>
        <fullName evidence="10">MotA/TolQ/ExbB proton channel family protein</fullName>
    </submittedName>
</protein>
<evidence type="ECO:0000256" key="2">
    <source>
        <dbReference type="ARBA" id="ARBA00022475"/>
    </source>
</evidence>
<dbReference type="PANTHER" id="PTHR30625:SF11">
    <property type="entry name" value="MOTA_TOLQ_EXBB PROTON CHANNEL DOMAIN-CONTAINING PROTEIN"/>
    <property type="match status" value="1"/>
</dbReference>
<evidence type="ECO:0000256" key="6">
    <source>
        <dbReference type="RuleBase" id="RU004057"/>
    </source>
</evidence>
<reference evidence="10 11" key="1">
    <citation type="submission" date="2023-10" db="EMBL/GenBank/DDBJ databases">
        <title>Rubellicoccus peritrichatus gen. nov., sp. nov., isolated from an algae of coral reef tank.</title>
        <authorList>
            <person name="Luo J."/>
        </authorList>
    </citation>
    <scope>NUCLEOTIDE SEQUENCE [LARGE SCALE GENOMIC DNA]</scope>
    <source>
        <strain evidence="10 11">CR14</strain>
    </source>
</reference>
<dbReference type="AlphaFoldDB" id="A0AAQ3LBZ6"/>
<dbReference type="GO" id="GO:0017038">
    <property type="term" value="P:protein import"/>
    <property type="evidence" value="ECO:0007669"/>
    <property type="project" value="TreeGrafter"/>
</dbReference>
<dbReference type="KEGG" id="puo:RZN69_00775"/>
<keyword evidence="8" id="KW-0732">Signal</keyword>
<feature type="transmembrane region" description="Helical" evidence="7">
    <location>
        <begin position="53"/>
        <end position="74"/>
    </location>
</feature>
<comment type="subcellular location">
    <subcellularLocation>
        <location evidence="1">Cell membrane</location>
        <topology evidence="1">Multi-pass membrane protein</topology>
    </subcellularLocation>
    <subcellularLocation>
        <location evidence="6">Membrane</location>
        <topology evidence="6">Multi-pass membrane protein</topology>
    </subcellularLocation>
</comment>
<evidence type="ECO:0000256" key="1">
    <source>
        <dbReference type="ARBA" id="ARBA00004651"/>
    </source>
</evidence>